<dbReference type="PROSITE" id="PS50929">
    <property type="entry name" value="ABC_TM1F"/>
    <property type="match status" value="1"/>
</dbReference>
<dbReference type="PROSITE" id="PS00211">
    <property type="entry name" value="ABC_TRANSPORTER_1"/>
    <property type="match status" value="1"/>
</dbReference>
<feature type="transmembrane region" description="Helical" evidence="7">
    <location>
        <begin position="149"/>
        <end position="175"/>
    </location>
</feature>
<dbReference type="InterPro" id="IPR036640">
    <property type="entry name" value="ABC1_TM_sf"/>
</dbReference>
<feature type="transmembrane region" description="Helical" evidence="7">
    <location>
        <begin position="21"/>
        <end position="44"/>
    </location>
</feature>
<evidence type="ECO:0000256" key="1">
    <source>
        <dbReference type="ARBA" id="ARBA00004651"/>
    </source>
</evidence>
<gene>
    <name evidence="10" type="ORF">ACFSB2_02945</name>
</gene>
<dbReference type="GO" id="GO:0005524">
    <property type="term" value="F:ATP binding"/>
    <property type="evidence" value="ECO:0007669"/>
    <property type="project" value="UniProtKB-KW"/>
</dbReference>
<dbReference type="InterPro" id="IPR027417">
    <property type="entry name" value="P-loop_NTPase"/>
</dbReference>
<feature type="domain" description="ABC transmembrane type-1" evidence="9">
    <location>
        <begin position="21"/>
        <end position="307"/>
    </location>
</feature>
<evidence type="ECO:0000259" key="9">
    <source>
        <dbReference type="PROSITE" id="PS50929"/>
    </source>
</evidence>
<dbReference type="InterPro" id="IPR017871">
    <property type="entry name" value="ABC_transporter-like_CS"/>
</dbReference>
<dbReference type="PANTHER" id="PTHR24221:SF654">
    <property type="entry name" value="ATP-BINDING CASSETTE SUB-FAMILY B MEMBER 6"/>
    <property type="match status" value="1"/>
</dbReference>
<comment type="caution">
    <text evidence="10">The sequence shown here is derived from an EMBL/GenBank/DDBJ whole genome shotgun (WGS) entry which is preliminary data.</text>
</comment>
<keyword evidence="11" id="KW-1185">Reference proteome</keyword>
<name>A0ABW4JBI3_9BACL</name>
<dbReference type="PROSITE" id="PS50893">
    <property type="entry name" value="ABC_TRANSPORTER_2"/>
    <property type="match status" value="1"/>
</dbReference>
<dbReference type="PANTHER" id="PTHR24221">
    <property type="entry name" value="ATP-BINDING CASSETTE SUB-FAMILY B"/>
    <property type="match status" value="1"/>
</dbReference>
<evidence type="ECO:0000256" key="6">
    <source>
        <dbReference type="ARBA" id="ARBA00023136"/>
    </source>
</evidence>
<keyword evidence="3" id="KW-0547">Nucleotide-binding</keyword>
<keyword evidence="2 7" id="KW-0812">Transmembrane</keyword>
<proteinExistence type="predicted"/>
<dbReference type="SMART" id="SM00382">
    <property type="entry name" value="AAA"/>
    <property type="match status" value="1"/>
</dbReference>
<keyword evidence="5 7" id="KW-1133">Transmembrane helix</keyword>
<dbReference type="SUPFAM" id="SSF90123">
    <property type="entry name" value="ABC transporter transmembrane region"/>
    <property type="match status" value="1"/>
</dbReference>
<feature type="transmembrane region" description="Helical" evidence="7">
    <location>
        <begin position="59"/>
        <end position="78"/>
    </location>
</feature>
<keyword evidence="4 10" id="KW-0067">ATP-binding</keyword>
<dbReference type="Pfam" id="PF00005">
    <property type="entry name" value="ABC_tran"/>
    <property type="match status" value="1"/>
</dbReference>
<dbReference type="RefSeq" id="WP_377941147.1">
    <property type="nucleotide sequence ID" value="NZ_JBHUCX010000010.1"/>
</dbReference>
<evidence type="ECO:0000313" key="11">
    <source>
        <dbReference type="Proteomes" id="UP001597079"/>
    </source>
</evidence>
<dbReference type="InterPro" id="IPR011527">
    <property type="entry name" value="ABC1_TM_dom"/>
</dbReference>
<evidence type="ECO:0000259" key="8">
    <source>
        <dbReference type="PROSITE" id="PS50893"/>
    </source>
</evidence>
<evidence type="ECO:0000256" key="2">
    <source>
        <dbReference type="ARBA" id="ARBA00022692"/>
    </source>
</evidence>
<feature type="domain" description="ABC transporter" evidence="8">
    <location>
        <begin position="339"/>
        <end position="576"/>
    </location>
</feature>
<dbReference type="InterPro" id="IPR003439">
    <property type="entry name" value="ABC_transporter-like_ATP-bd"/>
</dbReference>
<organism evidence="10 11">
    <name type="scientific">Alicyclobacillus fodiniaquatilis</name>
    <dbReference type="NCBI Taxonomy" id="1661150"/>
    <lineage>
        <taxon>Bacteria</taxon>
        <taxon>Bacillati</taxon>
        <taxon>Bacillota</taxon>
        <taxon>Bacilli</taxon>
        <taxon>Bacillales</taxon>
        <taxon>Alicyclobacillaceae</taxon>
        <taxon>Alicyclobacillus</taxon>
    </lineage>
</organism>
<reference evidence="11" key="1">
    <citation type="journal article" date="2019" name="Int. J. Syst. Evol. Microbiol.">
        <title>The Global Catalogue of Microorganisms (GCM) 10K type strain sequencing project: providing services to taxonomists for standard genome sequencing and annotation.</title>
        <authorList>
            <consortium name="The Broad Institute Genomics Platform"/>
            <consortium name="The Broad Institute Genome Sequencing Center for Infectious Disease"/>
            <person name="Wu L."/>
            <person name="Ma J."/>
        </authorList>
    </citation>
    <scope>NUCLEOTIDE SEQUENCE [LARGE SCALE GENOMIC DNA]</scope>
    <source>
        <strain evidence="11">CGMCC 1.12286</strain>
    </source>
</reference>
<accession>A0ABW4JBI3</accession>
<comment type="subcellular location">
    <subcellularLocation>
        <location evidence="1">Cell membrane</location>
        <topology evidence="1">Multi-pass membrane protein</topology>
    </subcellularLocation>
</comment>
<keyword evidence="6 7" id="KW-0472">Membrane</keyword>
<feature type="transmembrane region" description="Helical" evidence="7">
    <location>
        <begin position="280"/>
        <end position="302"/>
    </location>
</feature>
<protein>
    <submittedName>
        <fullName evidence="10">ATP-binding cassette domain-containing protein</fullName>
    </submittedName>
</protein>
<sequence length="589" mass="65404">MVKNFLSGFARSISALWASNFVVLVAQILVSVLSGLIPGAYVWATAQLVTSLSEHQSPLLYMSVLIISLLLQNVLNPVSQWLSTIMSRHANVYMTERVMAGTRMMSLVDMDNPEKLDETNLWWMQTAVSPFIIATNIPEAVQGTLSLVAVLSAVASVAGIWSALVVTALAAASFIELVYMNKNMELVVSYTSERRRLDYLRGIILGRDAAKEIRAYPRFYEYIRDLFMNYAKRYNQREIHLASKRMLALTLSGLALFLTQITVILWLVHAVTHGVMKIGSIAALIQGLITITAVSGTVFTSFREITQASLFLNRLPNRFTDTLDGTVENKAASGTPETLNIRNLSFSYPASNELALDNVSLEIPFGQHVALVGENGSGKSTLIKILSGLIQPQQGTVTLQGQPIVPPESRIHVVFQDFWKPALSVRDAVRMSTLHRSVDDTELESAIEKANAQVIMKKHSANLDTYLTRQFDDSGMELSGGEWQRLCLSRAFVDHRTAVILLDEPTSAISPLEELEIYESLSREFRGRTMVLVSHRLGVAKYVDRIVVLKHGRIVQDGPHHQLINEGGTYAEMFNRVAELYSTSQESIS</sequence>
<dbReference type="Proteomes" id="UP001597079">
    <property type="component" value="Unassembled WGS sequence"/>
</dbReference>
<evidence type="ECO:0000256" key="5">
    <source>
        <dbReference type="ARBA" id="ARBA00022989"/>
    </source>
</evidence>
<evidence type="ECO:0000256" key="7">
    <source>
        <dbReference type="SAM" id="Phobius"/>
    </source>
</evidence>
<dbReference type="SUPFAM" id="SSF52540">
    <property type="entry name" value="P-loop containing nucleoside triphosphate hydrolases"/>
    <property type="match status" value="1"/>
</dbReference>
<dbReference type="Gene3D" id="1.20.1560.10">
    <property type="entry name" value="ABC transporter type 1, transmembrane domain"/>
    <property type="match status" value="1"/>
</dbReference>
<dbReference type="InterPro" id="IPR003593">
    <property type="entry name" value="AAA+_ATPase"/>
</dbReference>
<dbReference type="EMBL" id="JBHUCX010000010">
    <property type="protein sequence ID" value="MFD1673666.1"/>
    <property type="molecule type" value="Genomic_DNA"/>
</dbReference>
<dbReference type="Gene3D" id="3.40.50.300">
    <property type="entry name" value="P-loop containing nucleotide triphosphate hydrolases"/>
    <property type="match status" value="1"/>
</dbReference>
<evidence type="ECO:0000313" key="10">
    <source>
        <dbReference type="EMBL" id="MFD1673666.1"/>
    </source>
</evidence>
<dbReference type="InterPro" id="IPR039421">
    <property type="entry name" value="Type_1_exporter"/>
</dbReference>
<feature type="transmembrane region" description="Helical" evidence="7">
    <location>
        <begin position="246"/>
        <end position="268"/>
    </location>
</feature>
<evidence type="ECO:0000256" key="4">
    <source>
        <dbReference type="ARBA" id="ARBA00022840"/>
    </source>
</evidence>
<evidence type="ECO:0000256" key="3">
    <source>
        <dbReference type="ARBA" id="ARBA00022741"/>
    </source>
</evidence>
<dbReference type="CDD" id="cd03228">
    <property type="entry name" value="ABCC_MRP_Like"/>
    <property type="match status" value="1"/>
</dbReference>